<dbReference type="InterPro" id="IPR004799">
    <property type="entry name" value="Periplasmic_diS_OxRdtase_DsbE"/>
</dbReference>
<evidence type="ECO:0000256" key="5">
    <source>
        <dbReference type="ARBA" id="ARBA00023284"/>
    </source>
</evidence>
<dbReference type="AlphaFoldDB" id="A0A520MNP5"/>
<evidence type="ECO:0000313" key="7">
    <source>
        <dbReference type="EMBL" id="RZO22845.1"/>
    </source>
</evidence>
<dbReference type="GO" id="GO:0030288">
    <property type="term" value="C:outer membrane-bounded periplasmic space"/>
    <property type="evidence" value="ECO:0007669"/>
    <property type="project" value="InterPro"/>
</dbReference>
<dbReference type="EMBL" id="SHBP01000001">
    <property type="protein sequence ID" value="RZO22845.1"/>
    <property type="molecule type" value="Genomic_DNA"/>
</dbReference>
<dbReference type="CDD" id="cd03010">
    <property type="entry name" value="TlpA_like_DsbE"/>
    <property type="match status" value="1"/>
</dbReference>
<dbReference type="GO" id="GO:0017004">
    <property type="term" value="P:cytochrome complex assembly"/>
    <property type="evidence" value="ECO:0007669"/>
    <property type="project" value="UniProtKB-KW"/>
</dbReference>
<keyword evidence="5" id="KW-0676">Redox-active center</keyword>
<comment type="subcellular location">
    <subcellularLocation>
        <location evidence="1">Cell inner membrane</location>
        <topology evidence="1">Single-pass membrane protein</topology>
        <orientation evidence="1">Periplasmic side</orientation>
    </subcellularLocation>
</comment>
<protein>
    <submittedName>
        <fullName evidence="7">DsbE family thiol:disulfide interchange protein</fullName>
    </submittedName>
</protein>
<dbReference type="InterPro" id="IPR050553">
    <property type="entry name" value="Thioredoxin_ResA/DsbE_sf"/>
</dbReference>
<dbReference type="Gene3D" id="3.40.30.10">
    <property type="entry name" value="Glutaredoxin"/>
    <property type="match status" value="1"/>
</dbReference>
<evidence type="ECO:0000256" key="2">
    <source>
        <dbReference type="ARBA" id="ARBA00007758"/>
    </source>
</evidence>
<keyword evidence="3" id="KW-0201">Cytochrome c-type biogenesis</keyword>
<feature type="domain" description="Thioredoxin" evidence="6">
    <location>
        <begin position="34"/>
        <end position="175"/>
    </location>
</feature>
<evidence type="ECO:0000256" key="3">
    <source>
        <dbReference type="ARBA" id="ARBA00022748"/>
    </source>
</evidence>
<comment type="similarity">
    <text evidence="2">Belongs to the thioredoxin family. DsbE subfamily.</text>
</comment>
<evidence type="ECO:0000256" key="1">
    <source>
        <dbReference type="ARBA" id="ARBA00004383"/>
    </source>
</evidence>
<dbReference type="GO" id="GO:0005886">
    <property type="term" value="C:plasma membrane"/>
    <property type="evidence" value="ECO:0007669"/>
    <property type="project" value="UniProtKB-SubCell"/>
</dbReference>
<accession>A0A520MNP5</accession>
<evidence type="ECO:0000313" key="8">
    <source>
        <dbReference type="Proteomes" id="UP000315889"/>
    </source>
</evidence>
<dbReference type="PROSITE" id="PS51352">
    <property type="entry name" value="THIOREDOXIN_2"/>
    <property type="match status" value="1"/>
</dbReference>
<evidence type="ECO:0000259" key="6">
    <source>
        <dbReference type="PROSITE" id="PS51352"/>
    </source>
</evidence>
<gene>
    <name evidence="7" type="ORF">EVB03_00320</name>
</gene>
<dbReference type="NCBIfam" id="TIGR00385">
    <property type="entry name" value="dsbE"/>
    <property type="match status" value="1"/>
</dbReference>
<name>A0A520MNP5_9GAMM</name>
<dbReference type="Pfam" id="PF08534">
    <property type="entry name" value="Redoxin"/>
    <property type="match status" value="1"/>
</dbReference>
<evidence type="ECO:0000256" key="4">
    <source>
        <dbReference type="ARBA" id="ARBA00023157"/>
    </source>
</evidence>
<dbReference type="InterPro" id="IPR013766">
    <property type="entry name" value="Thioredoxin_domain"/>
</dbReference>
<dbReference type="Proteomes" id="UP000315889">
    <property type="component" value="Unassembled WGS sequence"/>
</dbReference>
<comment type="caution">
    <text evidence="7">The sequence shown here is derived from an EMBL/GenBank/DDBJ whole genome shotgun (WGS) entry which is preliminary data.</text>
</comment>
<dbReference type="PANTHER" id="PTHR42852:SF6">
    <property type="entry name" value="THIOL:DISULFIDE INTERCHANGE PROTEIN DSBE"/>
    <property type="match status" value="1"/>
</dbReference>
<dbReference type="InterPro" id="IPR013740">
    <property type="entry name" value="Redoxin"/>
</dbReference>
<dbReference type="PANTHER" id="PTHR42852">
    <property type="entry name" value="THIOL:DISULFIDE INTERCHANGE PROTEIN DSBE"/>
    <property type="match status" value="1"/>
</dbReference>
<keyword evidence="4" id="KW-1015">Disulfide bond</keyword>
<dbReference type="SUPFAM" id="SSF52833">
    <property type="entry name" value="Thioredoxin-like"/>
    <property type="match status" value="1"/>
</dbReference>
<dbReference type="InterPro" id="IPR036249">
    <property type="entry name" value="Thioredoxin-like_sf"/>
</dbReference>
<proteinExistence type="inferred from homology"/>
<organism evidence="7 8">
    <name type="scientific">SAR92 clade bacterium</name>
    <dbReference type="NCBI Taxonomy" id="2315479"/>
    <lineage>
        <taxon>Bacteria</taxon>
        <taxon>Pseudomonadati</taxon>
        <taxon>Pseudomonadota</taxon>
        <taxon>Gammaproteobacteria</taxon>
        <taxon>Cellvibrionales</taxon>
        <taxon>Porticoccaceae</taxon>
        <taxon>SAR92 clade</taxon>
    </lineage>
</organism>
<sequence>MIRLALFVPLALFIGLSALLLLGLDKDPTELPSALVGEKFPSFTLIALDEEQGMLSEKDLIGEVALVNVWATWCYACRIEHPMLNQLNEQGVKVIGLNYKDERESAKKWLDLRGDPYAFSIFDVRGSLGLDLGVYGAPETYLIDATGVIRHRRVGVVDERIWTNEFQDLYAQLKEESQ</sequence>
<dbReference type="GO" id="GO:0015036">
    <property type="term" value="F:disulfide oxidoreductase activity"/>
    <property type="evidence" value="ECO:0007669"/>
    <property type="project" value="InterPro"/>
</dbReference>
<reference evidence="7 8" key="1">
    <citation type="submission" date="2019-02" db="EMBL/GenBank/DDBJ databases">
        <title>Prokaryotic population dynamics and viral predation in marine succession experiment using metagenomics: the confinement effect.</title>
        <authorList>
            <person name="Haro-Moreno J.M."/>
            <person name="Rodriguez-Valera F."/>
            <person name="Lopez-Perez M."/>
        </authorList>
    </citation>
    <scope>NUCLEOTIDE SEQUENCE [LARGE SCALE GENOMIC DNA]</scope>
    <source>
        <strain evidence="7">MED-G170</strain>
    </source>
</reference>